<accession>A0ABT8L1P2</accession>
<name>A0ABT8L1P2_9BACT</name>
<protein>
    <submittedName>
        <fullName evidence="2">DUF4230 domain-containing protein</fullName>
    </submittedName>
</protein>
<organism evidence="2 3">
    <name type="scientific">Agaribacillus aureus</name>
    <dbReference type="NCBI Taxonomy" id="3051825"/>
    <lineage>
        <taxon>Bacteria</taxon>
        <taxon>Pseudomonadati</taxon>
        <taxon>Bacteroidota</taxon>
        <taxon>Cytophagia</taxon>
        <taxon>Cytophagales</taxon>
        <taxon>Splendidivirgaceae</taxon>
        <taxon>Agaribacillus</taxon>
    </lineage>
</organism>
<evidence type="ECO:0000313" key="3">
    <source>
        <dbReference type="Proteomes" id="UP001172083"/>
    </source>
</evidence>
<sequence>MRWVKNSVLLTAIALSINACNTGPDRAFVISKIKNVAKLATTETVVNKKIMAVKDKRILFVIKVNSATFMADTEATIKTGIDLSRITSDDVEINGKQIKLKVPPIELLNFSYPAEKFVVDQENTDSKKLFNKISTTEIDEFYQKGEMEIRSSLQYLGIIEATKKNTRIFLEGLLGNIGFEEIDIIFNPQHELAIRELVVNENNFEEN</sequence>
<dbReference type="InterPro" id="IPR025324">
    <property type="entry name" value="DUF4230"/>
</dbReference>
<feature type="signal peptide" evidence="1">
    <location>
        <begin position="1"/>
        <end position="21"/>
    </location>
</feature>
<evidence type="ECO:0000313" key="2">
    <source>
        <dbReference type="EMBL" id="MDN5210956.1"/>
    </source>
</evidence>
<dbReference type="Pfam" id="PF14014">
    <property type="entry name" value="DUF4230"/>
    <property type="match status" value="1"/>
</dbReference>
<proteinExistence type="predicted"/>
<keyword evidence="1" id="KW-0732">Signal</keyword>
<dbReference type="RefSeq" id="WP_346756293.1">
    <property type="nucleotide sequence ID" value="NZ_JAUJEB010000001.1"/>
</dbReference>
<evidence type="ECO:0000256" key="1">
    <source>
        <dbReference type="SAM" id="SignalP"/>
    </source>
</evidence>
<comment type="caution">
    <text evidence="2">The sequence shown here is derived from an EMBL/GenBank/DDBJ whole genome shotgun (WGS) entry which is preliminary data.</text>
</comment>
<reference evidence="2" key="1">
    <citation type="submission" date="2023-06" db="EMBL/GenBank/DDBJ databases">
        <title>Genomic of Agaribacillus aureum.</title>
        <authorList>
            <person name="Wang G."/>
        </authorList>
    </citation>
    <scope>NUCLEOTIDE SEQUENCE</scope>
    <source>
        <strain evidence="2">BMA12</strain>
    </source>
</reference>
<feature type="chain" id="PRO_5045370059" evidence="1">
    <location>
        <begin position="22"/>
        <end position="207"/>
    </location>
</feature>
<dbReference type="EMBL" id="JAUJEB010000001">
    <property type="protein sequence ID" value="MDN5210956.1"/>
    <property type="molecule type" value="Genomic_DNA"/>
</dbReference>
<gene>
    <name evidence="2" type="ORF">QQ020_02815</name>
</gene>
<dbReference type="Proteomes" id="UP001172083">
    <property type="component" value="Unassembled WGS sequence"/>
</dbReference>
<keyword evidence="3" id="KW-1185">Reference proteome</keyword>